<evidence type="ECO:0000313" key="2">
    <source>
        <dbReference type="Proteomes" id="UP001148629"/>
    </source>
</evidence>
<proteinExistence type="predicted"/>
<comment type="caution">
    <text evidence="1">The sequence shown here is derived from an EMBL/GenBank/DDBJ whole genome shotgun (WGS) entry which is preliminary data.</text>
</comment>
<dbReference type="Proteomes" id="UP001148629">
    <property type="component" value="Unassembled WGS sequence"/>
</dbReference>
<name>A0ACC1RQD0_9HYPO</name>
<reference evidence="1" key="1">
    <citation type="submission" date="2022-08" db="EMBL/GenBank/DDBJ databases">
        <title>Genome Sequence of Fusarium decemcellulare.</title>
        <authorList>
            <person name="Buettner E."/>
        </authorList>
    </citation>
    <scope>NUCLEOTIDE SEQUENCE</scope>
    <source>
        <strain evidence="1">Babe19</strain>
    </source>
</reference>
<organism evidence="1 2">
    <name type="scientific">Fusarium decemcellulare</name>
    <dbReference type="NCBI Taxonomy" id="57161"/>
    <lineage>
        <taxon>Eukaryota</taxon>
        <taxon>Fungi</taxon>
        <taxon>Dikarya</taxon>
        <taxon>Ascomycota</taxon>
        <taxon>Pezizomycotina</taxon>
        <taxon>Sordariomycetes</taxon>
        <taxon>Hypocreomycetidae</taxon>
        <taxon>Hypocreales</taxon>
        <taxon>Nectriaceae</taxon>
        <taxon>Fusarium</taxon>
        <taxon>Fusarium decemcellulare species complex</taxon>
    </lineage>
</organism>
<dbReference type="EMBL" id="JANRMS010002051">
    <property type="protein sequence ID" value="KAJ3524595.1"/>
    <property type="molecule type" value="Genomic_DNA"/>
</dbReference>
<gene>
    <name evidence="1" type="ORF">NM208_g11999</name>
</gene>
<evidence type="ECO:0000313" key="1">
    <source>
        <dbReference type="EMBL" id="KAJ3524595.1"/>
    </source>
</evidence>
<accession>A0ACC1RQD0</accession>
<keyword evidence="2" id="KW-1185">Reference proteome</keyword>
<sequence>MAPKHKRHSLAQGPFESLDMDTPDGENGHLGRSIRLMMSSTTRSDNSKFSVKMGDGYDYNILGNANPDEAHQELRKYIADVAKMLPEVNTRGSIDLSRNGNTSGKPTKIAQIERLNPHRGPEAALGDVSTPLDETKVFGDAFDECLNDRLSRMIYGSNMIEQAGGGIDTTTRLCRAVFQGQDIPEAITESDPEYEELTAHLLSEKLPSGHAAIIQSYREIVQHAQAARHIIEEVCIKGKDLSEKIILDTHGILTYKIDLNDHHQTPWIWYSGVYRTCLVRCGSHVFMHEDKVPFAMRDMIEELDSDIKAITERGEVDPVELASKYCHKFVNIHPFRDGNGRMCRLILNTLLLKYGGGCGIVCIGQDHEDRQEYRRIAVDSSEREASQSQQDTATEKPKYYKKLASFTLRHARDSMRDLNSYIKLGK</sequence>
<protein>
    <submittedName>
        <fullName evidence="1">Uncharacterized protein</fullName>
    </submittedName>
</protein>